<feature type="transmembrane region" description="Helical" evidence="1">
    <location>
        <begin position="37"/>
        <end position="59"/>
    </location>
</feature>
<feature type="transmembrane region" description="Helical" evidence="1">
    <location>
        <begin position="6"/>
        <end position="25"/>
    </location>
</feature>
<organism evidence="2 3">
    <name type="scientific">Lactococcus petauri</name>
    <dbReference type="NCBI Taxonomy" id="1940789"/>
    <lineage>
        <taxon>Bacteria</taxon>
        <taxon>Bacillati</taxon>
        <taxon>Bacillota</taxon>
        <taxon>Bacilli</taxon>
        <taxon>Lactobacillales</taxon>
        <taxon>Streptococcaceae</taxon>
        <taxon>Lactococcus</taxon>
    </lineage>
</organism>
<keyword evidence="1" id="KW-0472">Membrane</keyword>
<protein>
    <submittedName>
        <fullName evidence="2">Uncharacterized protein</fullName>
    </submittedName>
</protein>
<comment type="caution">
    <text evidence="2">The sequence shown here is derived from an EMBL/GenBank/DDBJ whole genome shotgun (WGS) entry which is preliminary data.</text>
</comment>
<dbReference type="RefSeq" id="WP_086582552.1">
    <property type="nucleotide sequence ID" value="NZ_MUIZ01000002.1"/>
</dbReference>
<evidence type="ECO:0000256" key="1">
    <source>
        <dbReference type="SAM" id="Phobius"/>
    </source>
</evidence>
<reference evidence="2 3" key="1">
    <citation type="submission" date="2017-02" db="EMBL/GenBank/DDBJ databases">
        <authorList>
            <person name="Peterson S.W."/>
        </authorList>
    </citation>
    <scope>NUCLEOTIDE SEQUENCE [LARGE SCALE GENOMIC DNA]</scope>
    <source>
        <strain evidence="2">159469</strain>
    </source>
</reference>
<gene>
    <name evidence="2" type="ORF">BZZ03_03720</name>
</gene>
<sequence>MLYSILFFIATVIVILRARHFSIKAENFKNKYLRSRWFWGIMSMLALTIGILLLPSFLVLLKIPLIIFAVFAAMVFFEMTRHAIERAMTIYNKKNINTYDSKDIHEVNSLN</sequence>
<feature type="transmembrane region" description="Helical" evidence="1">
    <location>
        <begin position="65"/>
        <end position="84"/>
    </location>
</feature>
<name>A0A252CEC5_9LACT</name>
<dbReference type="AlphaFoldDB" id="A0A252CEC5"/>
<keyword evidence="1" id="KW-0812">Transmembrane</keyword>
<proteinExistence type="predicted"/>
<dbReference type="Proteomes" id="UP000194606">
    <property type="component" value="Unassembled WGS sequence"/>
</dbReference>
<evidence type="ECO:0000313" key="2">
    <source>
        <dbReference type="EMBL" id="OUK04885.1"/>
    </source>
</evidence>
<evidence type="ECO:0000313" key="3">
    <source>
        <dbReference type="Proteomes" id="UP000194606"/>
    </source>
</evidence>
<keyword evidence="1" id="KW-1133">Transmembrane helix</keyword>
<accession>A0A252CEC5</accession>
<dbReference type="EMBL" id="MUIZ01000002">
    <property type="protein sequence ID" value="OUK04885.1"/>
    <property type="molecule type" value="Genomic_DNA"/>
</dbReference>